<evidence type="ECO:0000256" key="4">
    <source>
        <dbReference type="ARBA" id="ARBA00023125"/>
    </source>
</evidence>
<dbReference type="Pfam" id="PF01385">
    <property type="entry name" value="OrfB_IS605"/>
    <property type="match status" value="1"/>
</dbReference>
<dbReference type="GO" id="GO:0006310">
    <property type="term" value="P:DNA recombination"/>
    <property type="evidence" value="ECO:0007669"/>
    <property type="project" value="UniProtKB-KW"/>
</dbReference>
<dbReference type="PANTHER" id="PTHR30405">
    <property type="entry name" value="TRANSPOSASE"/>
    <property type="match status" value="1"/>
</dbReference>
<comment type="similarity">
    <text evidence="2">In the N-terminal section; belongs to the transposase 2 family.</text>
</comment>
<proteinExistence type="inferred from homology"/>
<evidence type="ECO:0000259" key="8">
    <source>
        <dbReference type="Pfam" id="PF07282"/>
    </source>
</evidence>
<reference evidence="9 10" key="1">
    <citation type="submission" date="2019-06" db="EMBL/GenBank/DDBJ databases">
        <title>Metagenome assembled Genome of Spiribacter salinus SL48-SHIP from the microbial mat of Salt Lake 48 (Novosibirsk region, Russia).</title>
        <authorList>
            <person name="Shipova A."/>
            <person name="Rozanov A.S."/>
            <person name="Bryanskaya A.V."/>
            <person name="Peltek S.E."/>
        </authorList>
    </citation>
    <scope>NUCLEOTIDE SEQUENCE [LARGE SCALE GENOMIC DNA]</scope>
    <source>
        <strain evidence="9">SL48-SHIP-2</strain>
    </source>
</reference>
<evidence type="ECO:0000256" key="2">
    <source>
        <dbReference type="ARBA" id="ARBA00011044"/>
    </source>
</evidence>
<feature type="domain" description="Probable transposase IS891/IS1136/IS1341" evidence="7">
    <location>
        <begin position="182"/>
        <end position="294"/>
    </location>
</feature>
<dbReference type="Proteomes" id="UP000315400">
    <property type="component" value="Unassembled WGS sequence"/>
</dbReference>
<evidence type="ECO:0000256" key="1">
    <source>
        <dbReference type="ARBA" id="ARBA00008761"/>
    </source>
</evidence>
<accession>A0A540VR27</accession>
<dbReference type="GO" id="GO:0003677">
    <property type="term" value="F:DNA binding"/>
    <property type="evidence" value="ECO:0007669"/>
    <property type="project" value="UniProtKB-KW"/>
</dbReference>
<dbReference type="AlphaFoldDB" id="A0A540VR27"/>
<evidence type="ECO:0000259" key="7">
    <source>
        <dbReference type="Pfam" id="PF01385"/>
    </source>
</evidence>
<evidence type="ECO:0000313" key="10">
    <source>
        <dbReference type="Proteomes" id="UP000315400"/>
    </source>
</evidence>
<name>A0A540VR27_9GAMM</name>
<evidence type="ECO:0000256" key="3">
    <source>
        <dbReference type="ARBA" id="ARBA00022578"/>
    </source>
</evidence>
<dbReference type="Pfam" id="PF07282">
    <property type="entry name" value="Cas12f1-like_TNB"/>
    <property type="match status" value="1"/>
</dbReference>
<dbReference type="NCBIfam" id="NF040570">
    <property type="entry name" value="guided_TnpB"/>
    <property type="match status" value="1"/>
</dbReference>
<protein>
    <submittedName>
        <fullName evidence="9">IS200/IS605 family element transposase accessory protein TnpB</fullName>
    </submittedName>
</protein>
<evidence type="ECO:0000256" key="5">
    <source>
        <dbReference type="ARBA" id="ARBA00023172"/>
    </source>
</evidence>
<dbReference type="InterPro" id="IPR051399">
    <property type="entry name" value="RNA-guided_DNA_endo/Transpos"/>
</dbReference>
<comment type="similarity">
    <text evidence="1">In the C-terminal section; belongs to the transposase 35 family.</text>
</comment>
<keyword evidence="5" id="KW-0233">DNA recombination</keyword>
<dbReference type="EMBL" id="VIFK01000083">
    <property type="protein sequence ID" value="TQE99210.1"/>
    <property type="molecule type" value="Genomic_DNA"/>
</dbReference>
<feature type="region of interest" description="Disordered" evidence="6">
    <location>
        <begin position="1"/>
        <end position="32"/>
    </location>
</feature>
<keyword evidence="4" id="KW-0238">DNA-binding</keyword>
<comment type="caution">
    <text evidence="9">The sequence shown here is derived from an EMBL/GenBank/DDBJ whole genome shotgun (WGS) entry which is preliminary data.</text>
</comment>
<dbReference type="PANTHER" id="PTHR30405:SF25">
    <property type="entry name" value="RNA-GUIDED DNA ENDONUCLEASE INSQ-RELATED"/>
    <property type="match status" value="1"/>
</dbReference>
<dbReference type="NCBIfam" id="TIGR01766">
    <property type="entry name" value="IS200/IS605 family accessory protein TnpB-like domain"/>
    <property type="match status" value="1"/>
</dbReference>
<sequence length="429" mass="47313">MIPAPGPKSVTLRPESPVTMRRNQRSRSIGMGGHDGPEYAWVWNHGLERRSKAYRRRGESVSGTDISRAVTGLKKTRRYGWLRAIPSSVLTQKLRDQDAAFGAFFAGRARYPRFKKRGGPEAVRLQIDQRQRKPRAAWECGEVFVPGLGALKSRHGAHPGQAPKMVTIRRDAAGRYFVTAMVEEAPWQRPAPRHASVGIDLGLKDLAVLSTGERIPNPRHLRRRQRRLKRAQRALARKQRGSNRWRRQRARVARLHAQVTDTRADALHKLTRRLVDETQVLCVESLNVRGLARSKLAGSVHDAAWGELLRQLTYKAAWAGREVIAVAPYTPTTRTCSACGAVTGPSGMAGLRVRHWSCTDCGCGHDRDINAAVNIRALGMTQCLPGGAGDVMRVEDGRPLATAGHAAGGWQASFETRTDQAPPTLDGTG</sequence>
<feature type="domain" description="Cas12f1-like TNB" evidence="8">
    <location>
        <begin position="305"/>
        <end position="375"/>
    </location>
</feature>
<dbReference type="GO" id="GO:0032196">
    <property type="term" value="P:transposition"/>
    <property type="evidence" value="ECO:0007669"/>
    <property type="project" value="UniProtKB-KW"/>
</dbReference>
<organism evidence="9 10">
    <name type="scientific">Spiribacter salinus</name>
    <dbReference type="NCBI Taxonomy" id="1335746"/>
    <lineage>
        <taxon>Bacteria</taxon>
        <taxon>Pseudomonadati</taxon>
        <taxon>Pseudomonadota</taxon>
        <taxon>Gammaproteobacteria</taxon>
        <taxon>Chromatiales</taxon>
        <taxon>Ectothiorhodospiraceae</taxon>
        <taxon>Spiribacter</taxon>
    </lineage>
</organism>
<keyword evidence="3" id="KW-0815">Transposition</keyword>
<dbReference type="InterPro" id="IPR010095">
    <property type="entry name" value="Cas12f1-like_TNB"/>
</dbReference>
<evidence type="ECO:0000313" key="9">
    <source>
        <dbReference type="EMBL" id="TQE99210.1"/>
    </source>
</evidence>
<evidence type="ECO:0000256" key="6">
    <source>
        <dbReference type="SAM" id="MobiDB-lite"/>
    </source>
</evidence>
<gene>
    <name evidence="9" type="ORF">FKY71_09870</name>
</gene>
<dbReference type="InterPro" id="IPR001959">
    <property type="entry name" value="Transposase"/>
</dbReference>